<dbReference type="EMBL" id="CYKH01001486">
    <property type="protein sequence ID" value="CUG87285.1"/>
    <property type="molecule type" value="Genomic_DNA"/>
</dbReference>
<sequence>MQFSPQDIQDYMSVFELTEGEVHECIVGCNSIDFHTIWSYFSCVRIIREYLDSRAPTVAVIIHALEKSNGDTSEAILALSEESASNSGPGTHPPLSPQPAKSSVHQAALQTSAAPSKAQLAGQSTEPHPPPLPQPAKSTVHPATSSSQSSPHAASSSSVLPGDTTTANNPAVAFLAALQRWNVQIAEIQEVLSRNAPGVAVIVDALEQNEGVVNDAIWALSESTASSSGTFPVAASSGPSPPNASGTSRFAPHAPRDAVSPSGGASVGSPQSVPASPQPQGHPVAQSSGSSLSALNNSVQSPLSASAPHPAGVSAAPPSPQFSTRHGDDDVKTLWPSYLKHANLASVMGSLRWGRKKDDMYLSRSITHVDHPCYQFVVQLTGDNFVDVHRIDRIVMVGLPADTIDTFISSHKREGKDIRRNEKLQSDMSSDPAFASALERLKQSCIPDDQSGSRIVLGWHGTSIQCVEKICRDGLRPLRTTDCGFFGTGSYFALEASYAARYCRCDESEEMAIVLFAISFTQVMPI</sequence>
<dbReference type="PROSITE" id="PS51059">
    <property type="entry name" value="PARP_CATALYTIC"/>
    <property type="match status" value="1"/>
</dbReference>
<name>A0A0S4J7B4_BODSA</name>
<keyword evidence="1" id="KW-0328">Glycosyltransferase</keyword>
<feature type="non-terminal residue" evidence="4">
    <location>
        <position position="526"/>
    </location>
</feature>
<feature type="region of interest" description="Disordered" evidence="2">
    <location>
        <begin position="81"/>
        <end position="164"/>
    </location>
</feature>
<dbReference type="InterPro" id="IPR012317">
    <property type="entry name" value="Poly(ADP-ribose)pol_cat_dom"/>
</dbReference>
<dbReference type="Proteomes" id="UP000051952">
    <property type="component" value="Unassembled WGS sequence"/>
</dbReference>
<reference evidence="5" key="1">
    <citation type="submission" date="2015-09" db="EMBL/GenBank/DDBJ databases">
        <authorList>
            <consortium name="Pathogen Informatics"/>
        </authorList>
    </citation>
    <scope>NUCLEOTIDE SEQUENCE [LARGE SCALE GENOMIC DNA]</scope>
    <source>
        <strain evidence="5">Lake Konstanz</strain>
    </source>
</reference>
<feature type="domain" description="PARP catalytic" evidence="3">
    <location>
        <begin position="379"/>
        <end position="526"/>
    </location>
</feature>
<dbReference type="Gene3D" id="3.90.228.10">
    <property type="match status" value="1"/>
</dbReference>
<keyword evidence="1" id="KW-0520">NAD</keyword>
<keyword evidence="1" id="KW-0808">Transferase</keyword>
<organism evidence="4 5">
    <name type="scientific">Bodo saltans</name>
    <name type="common">Flagellated protozoan</name>
    <dbReference type="NCBI Taxonomy" id="75058"/>
    <lineage>
        <taxon>Eukaryota</taxon>
        <taxon>Discoba</taxon>
        <taxon>Euglenozoa</taxon>
        <taxon>Kinetoplastea</taxon>
        <taxon>Metakinetoplastina</taxon>
        <taxon>Eubodonida</taxon>
        <taxon>Bodonidae</taxon>
        <taxon>Bodo</taxon>
    </lineage>
</organism>
<protein>
    <recommendedName>
        <fullName evidence="1">Poly [ADP-ribose] polymerase</fullName>
        <shortName evidence="1">PARP</shortName>
        <ecNumber evidence="1">2.4.2.-</ecNumber>
    </recommendedName>
</protein>
<feature type="region of interest" description="Disordered" evidence="2">
    <location>
        <begin position="228"/>
        <end position="328"/>
    </location>
</feature>
<accession>A0A0S4J7B4</accession>
<dbReference type="AlphaFoldDB" id="A0A0S4J7B4"/>
<dbReference type="Pfam" id="PF00644">
    <property type="entry name" value="PARP"/>
    <property type="match status" value="1"/>
</dbReference>
<gene>
    <name evidence="4" type="ORF">BSAL_09455</name>
</gene>
<evidence type="ECO:0000256" key="2">
    <source>
        <dbReference type="SAM" id="MobiDB-lite"/>
    </source>
</evidence>
<evidence type="ECO:0000313" key="4">
    <source>
        <dbReference type="EMBL" id="CUG87285.1"/>
    </source>
</evidence>
<keyword evidence="5" id="KW-1185">Reference proteome</keyword>
<feature type="compositionally biased region" description="Low complexity" evidence="2">
    <location>
        <begin position="258"/>
        <end position="298"/>
    </location>
</feature>
<dbReference type="GO" id="GO:0003950">
    <property type="term" value="F:NAD+ poly-ADP-ribosyltransferase activity"/>
    <property type="evidence" value="ECO:0007669"/>
    <property type="project" value="UniProtKB-UniRule"/>
</dbReference>
<dbReference type="SUPFAM" id="SSF56399">
    <property type="entry name" value="ADP-ribosylation"/>
    <property type="match status" value="1"/>
</dbReference>
<feature type="compositionally biased region" description="Low complexity" evidence="2">
    <location>
        <begin position="234"/>
        <end position="248"/>
    </location>
</feature>
<evidence type="ECO:0000256" key="1">
    <source>
        <dbReference type="RuleBase" id="RU362114"/>
    </source>
</evidence>
<evidence type="ECO:0000259" key="3">
    <source>
        <dbReference type="PROSITE" id="PS51059"/>
    </source>
</evidence>
<feature type="compositionally biased region" description="Low complexity" evidence="2">
    <location>
        <begin position="138"/>
        <end position="159"/>
    </location>
</feature>
<dbReference type="EC" id="2.4.2.-" evidence="1"/>
<dbReference type="VEuPathDB" id="TriTrypDB:BSAL_09455"/>
<evidence type="ECO:0000313" key="5">
    <source>
        <dbReference type="Proteomes" id="UP000051952"/>
    </source>
</evidence>
<proteinExistence type="predicted"/>
<feature type="compositionally biased region" description="Polar residues" evidence="2">
    <location>
        <begin position="99"/>
        <end position="114"/>
    </location>
</feature>